<accession>A0AAN8WM33</accession>
<comment type="caution">
    <text evidence="1">The sequence shown here is derived from an EMBL/GenBank/DDBJ whole genome shotgun (WGS) entry which is preliminary data.</text>
</comment>
<dbReference type="InterPro" id="IPR051173">
    <property type="entry name" value="Ca_channel_alpha-2/delta"/>
</dbReference>
<organism evidence="1 2">
    <name type="scientific">Halocaridina rubra</name>
    <name type="common">Hawaiian red shrimp</name>
    <dbReference type="NCBI Taxonomy" id="373956"/>
    <lineage>
        <taxon>Eukaryota</taxon>
        <taxon>Metazoa</taxon>
        <taxon>Ecdysozoa</taxon>
        <taxon>Arthropoda</taxon>
        <taxon>Crustacea</taxon>
        <taxon>Multicrustacea</taxon>
        <taxon>Malacostraca</taxon>
        <taxon>Eumalacostraca</taxon>
        <taxon>Eucarida</taxon>
        <taxon>Decapoda</taxon>
        <taxon>Pleocyemata</taxon>
        <taxon>Caridea</taxon>
        <taxon>Atyoidea</taxon>
        <taxon>Atyidae</taxon>
        <taxon>Halocaridina</taxon>
    </lineage>
</organism>
<dbReference type="EMBL" id="JAXCGZ010018153">
    <property type="protein sequence ID" value="KAK7067517.1"/>
    <property type="molecule type" value="Genomic_DNA"/>
</dbReference>
<protein>
    <submittedName>
        <fullName evidence="1">Uncharacterized protein</fullName>
    </submittedName>
</protein>
<reference evidence="1 2" key="1">
    <citation type="submission" date="2023-11" db="EMBL/GenBank/DDBJ databases">
        <title>Halocaridina rubra genome assembly.</title>
        <authorList>
            <person name="Smith C."/>
        </authorList>
    </citation>
    <scope>NUCLEOTIDE SEQUENCE [LARGE SCALE GENOMIC DNA]</scope>
    <source>
        <strain evidence="1">EP-1</strain>
        <tissue evidence="1">Whole</tissue>
    </source>
</reference>
<name>A0AAN8WM33_HALRR</name>
<dbReference type="GO" id="GO:0005245">
    <property type="term" value="F:voltage-gated calcium channel activity"/>
    <property type="evidence" value="ECO:0007669"/>
    <property type="project" value="TreeGrafter"/>
</dbReference>
<dbReference type="AlphaFoldDB" id="A0AAN8WM33"/>
<proteinExistence type="predicted"/>
<sequence>ATFDGLPYSDLERREEETVKEMVQTLEKKFSLYSSLMTDMSNIVKVHYNQHINLVNDPFSHYGSESQYYACCLIPDHFLMYHSHFGTRVNEELCCDSGFGAGDHFLTPDFYTPPYNLTDVFKSNIMRYPSIKWQYFIGVTGLHTEYPAHRPGTSVGADCGQSSRHRHIYEATVRPRGRNIVLLFDVGDVLSPRLLLTAKAIGHQIASTLTSKDHIAVMGIGGTLALPSATCMKSTLVLATHDVRQTVRHFVDFLEIKNAAMTVSSMIRQLQIKM</sequence>
<evidence type="ECO:0000313" key="1">
    <source>
        <dbReference type="EMBL" id="KAK7067517.1"/>
    </source>
</evidence>
<dbReference type="GO" id="GO:0005891">
    <property type="term" value="C:voltage-gated calcium channel complex"/>
    <property type="evidence" value="ECO:0007669"/>
    <property type="project" value="TreeGrafter"/>
</dbReference>
<feature type="non-terminal residue" evidence="1">
    <location>
        <position position="1"/>
    </location>
</feature>
<dbReference type="PANTHER" id="PTHR10166">
    <property type="entry name" value="VOLTAGE-DEPENDENT CALCIUM CHANNEL SUBUNIT ALPHA-2/DELTA-RELATED"/>
    <property type="match status" value="1"/>
</dbReference>
<dbReference type="Proteomes" id="UP001381693">
    <property type="component" value="Unassembled WGS sequence"/>
</dbReference>
<evidence type="ECO:0000313" key="2">
    <source>
        <dbReference type="Proteomes" id="UP001381693"/>
    </source>
</evidence>
<gene>
    <name evidence="1" type="ORF">SK128_028113</name>
</gene>
<keyword evidence="2" id="KW-1185">Reference proteome</keyword>
<dbReference type="PANTHER" id="PTHR10166:SF66">
    <property type="entry name" value="VWFA AND CACHE DOMAIN-CONTAINING PROTEIN CG16868"/>
    <property type="match status" value="1"/>
</dbReference>